<keyword evidence="4" id="KW-1185">Reference proteome</keyword>
<dbReference type="PANTHER" id="PTHR33987">
    <property type="entry name" value="CALCINEURIN-LIKE METALLO-PHOSPHOESTERASE SUPERFAMILY PROTEIN"/>
    <property type="match status" value="1"/>
</dbReference>
<gene>
    <name evidence="3" type="ORF">PXH66_21770</name>
</gene>
<dbReference type="AlphaFoldDB" id="A0AAF0CNW7"/>
<dbReference type="KEGG" id="slom:PXH66_21770"/>
<dbReference type="Pfam" id="PF09423">
    <property type="entry name" value="PhoD"/>
    <property type="match status" value="1"/>
</dbReference>
<dbReference type="InterPro" id="IPR029052">
    <property type="entry name" value="Metallo-depent_PP-like"/>
</dbReference>
<dbReference type="SUPFAM" id="SSF56300">
    <property type="entry name" value="Metallo-dependent phosphatases"/>
    <property type="match status" value="1"/>
</dbReference>
<dbReference type="InterPro" id="IPR038607">
    <property type="entry name" value="PhoD-like_sf"/>
</dbReference>
<dbReference type="Proteomes" id="UP001218638">
    <property type="component" value="Chromosome"/>
</dbReference>
<dbReference type="Gene3D" id="2.60.40.380">
    <property type="entry name" value="Purple acid phosphatase-like, N-terminal"/>
    <property type="match status" value="1"/>
</dbReference>
<name>A0AAF0CNW7_9BACT</name>
<dbReference type="PANTHER" id="PTHR33987:SF1">
    <property type="entry name" value="CALCINEURIN-LIKE METALLO-PHOSPHOESTERASE SUPERFAMILY PROTEIN"/>
    <property type="match status" value="1"/>
</dbReference>
<feature type="signal peptide" evidence="1">
    <location>
        <begin position="1"/>
        <end position="22"/>
    </location>
</feature>
<feature type="domain" description="PhoD-like phosphatase metallophosphatase" evidence="2">
    <location>
        <begin position="187"/>
        <end position="350"/>
    </location>
</feature>
<dbReference type="Gene3D" id="3.60.21.70">
    <property type="entry name" value="PhoD-like phosphatase"/>
    <property type="match status" value="1"/>
</dbReference>
<protein>
    <submittedName>
        <fullName evidence="3">Alkaline phosphatase D family protein</fullName>
    </submittedName>
</protein>
<evidence type="ECO:0000256" key="1">
    <source>
        <dbReference type="SAM" id="SignalP"/>
    </source>
</evidence>
<evidence type="ECO:0000313" key="3">
    <source>
        <dbReference type="EMBL" id="WED64985.1"/>
    </source>
</evidence>
<feature type="chain" id="PRO_5042127063" evidence="1">
    <location>
        <begin position="23"/>
        <end position="435"/>
    </location>
</feature>
<dbReference type="InterPro" id="IPR018946">
    <property type="entry name" value="PhoD-like_MPP"/>
</dbReference>
<reference evidence="3" key="1">
    <citation type="submission" date="2023-03" db="EMBL/GenBank/DDBJ databases">
        <title>Lomoglobus Profundus gen. nov., sp. nov., a novel member of the phylum Verrucomicrobia, isolated from deep-marine sediment of South China Sea.</title>
        <authorList>
            <person name="Ahmad T."/>
            <person name="Ishaq S.E."/>
            <person name="Wang F."/>
        </authorList>
    </citation>
    <scope>NUCLEOTIDE SEQUENCE</scope>
    <source>
        <strain evidence="3">LMO-M01</strain>
    </source>
</reference>
<dbReference type="EMBL" id="CP119075">
    <property type="protein sequence ID" value="WED64985.1"/>
    <property type="molecule type" value="Genomic_DNA"/>
</dbReference>
<dbReference type="RefSeq" id="WP_330928329.1">
    <property type="nucleotide sequence ID" value="NZ_CP119075.1"/>
</dbReference>
<evidence type="ECO:0000313" key="4">
    <source>
        <dbReference type="Proteomes" id="UP001218638"/>
    </source>
</evidence>
<organism evidence="3 4">
    <name type="scientific">Synoicihabitans lomoniglobus</name>
    <dbReference type="NCBI Taxonomy" id="2909285"/>
    <lineage>
        <taxon>Bacteria</taxon>
        <taxon>Pseudomonadati</taxon>
        <taxon>Verrucomicrobiota</taxon>
        <taxon>Opitutia</taxon>
        <taxon>Opitutales</taxon>
        <taxon>Opitutaceae</taxon>
        <taxon>Synoicihabitans</taxon>
    </lineage>
</organism>
<accession>A0AAF0CNW7</accession>
<evidence type="ECO:0000259" key="2">
    <source>
        <dbReference type="Pfam" id="PF09423"/>
    </source>
</evidence>
<sequence>MSFSRYFILLLALLAFSAGANAQLVSRGPWSGAVTAYSAEVNLVLFESRLTTLEVSSDRDFVRKLTFPEEPRRKSDLPLLTRYRLKRLEPNTTYYYRVVAGRDRERQRVGQLRTGPIPGQAASFRFIVAGGAATGSEAGAFSEIRYQAPLFFVQLGNLHNASINANDARVFAETYHRVLDSFTHVELLQRVPAVYTWDRFDYGQGADRESPNAFPAHLTYRHYIPHYPLPADSAPELADDLIGEKPITQAFTVGRVRFIVLDTRTQRTPVNTPEGPEKSMLGKWQREWLENELVRAQSNHVLTFILTSVPWHASGTPYADDWSRYTHERNEIAQWISDQGLRNIAFISANGGTLSAVTGTAAPDQLPEFQVGEIDLHFNHVEGPWDVGPLFREETEEFFGVFDIDDNRSSIKVTFIGMNQNGSERLRTVLEFSVN</sequence>
<proteinExistence type="predicted"/>
<keyword evidence="1" id="KW-0732">Signal</keyword>